<gene>
    <name evidence="2" type="ORF">FUA24_09215</name>
</gene>
<dbReference type="OrthoDB" id="1236981at2"/>
<proteinExistence type="predicted"/>
<dbReference type="EMBL" id="VSDQ01000577">
    <property type="protein sequence ID" value="TYA78525.1"/>
    <property type="molecule type" value="Genomic_DNA"/>
</dbReference>
<feature type="chain" id="PRO_5023148154" evidence="1">
    <location>
        <begin position="28"/>
        <end position="1334"/>
    </location>
</feature>
<evidence type="ECO:0000313" key="3">
    <source>
        <dbReference type="Proteomes" id="UP000323930"/>
    </source>
</evidence>
<dbReference type="Pfam" id="PF13585">
    <property type="entry name" value="CHU_C"/>
    <property type="match status" value="1"/>
</dbReference>
<accession>A0A5D0I498</accession>
<feature type="signal peptide" evidence="1">
    <location>
        <begin position="1"/>
        <end position="27"/>
    </location>
</feature>
<keyword evidence="3" id="KW-1185">Reference proteome</keyword>
<dbReference type="NCBIfam" id="TIGR04131">
    <property type="entry name" value="Bac_Flav_CTERM"/>
    <property type="match status" value="1"/>
</dbReference>
<reference evidence="2 3" key="1">
    <citation type="submission" date="2019-08" db="EMBL/GenBank/DDBJ databases">
        <title>Seonamhaeicola sediminis sp. nov., isolated from marine sediment.</title>
        <authorList>
            <person name="Cao W.R."/>
        </authorList>
    </citation>
    <scope>NUCLEOTIDE SEQUENCE [LARGE SCALE GENOMIC DNA]</scope>
    <source>
        <strain evidence="2 3">B011</strain>
    </source>
</reference>
<sequence>MNKTYLKTLFKVLVVSVFLLKFSLAKAQCAGTGTEITYCDKETNPGLQTINLFDLLTGETAGGVWIANSNFDSDALNEVTGELNLWEINRFGEHLFTYSNSACDASTSTITINLGGYPGESNQNPGANNVCQVLKVGDDDSSNIIDLFIFLDVANNDIRPDIGGTWTEDSGNLQLGVLNNEFFNFNNVPIGVYTFIYTVPAVDTCPERFAVIDVEVRRAPNPGLPQNINICETDDMSGLTAINLFDQLQGEDPNGEWTDVNIPSTGEISSGTDFEINIENIYNNFGPGTYSFAYEVLPSHPICDPQSTMFTVCIEEQLNLDGSLAITCDGAVTLTYDNTLLNNGSYNLFYTITGNSLGSVSLSSSDVTFINGVAQFSISPSLVDSETLTLEITDITGGPTCNGMQCTSIVNVPSQTYNAYLEPTITVSSTSGCELDDILITFTNTIDASFNPTNGMQSVAYSINGTNYTEDVTFSNGNAVAIVSVDRFTQGSNQLVFFDTNNFVHCGDLVRSTTLNLIPAPPNPVFNILPDNRCDASSLEFGFDSPSGQFVNYSAVTFDIYQLGSEPDQFSERDNNTSLTNNTQSNGIDIDVINSNDVSALPDGDYVFVIRSVQDDNTPCRGLSQTEIDSYTTQGITIGLMQVGAEHIFDARMVFRIGPPDPVQLIQSNFQVCLVNGAVTLGDLSIFAGSNVNITVENASGQVLSDSYEITQSEAFTAVFTDENTQCSLGTENFNVSVVTEVSAPVLNANEFCSVVQNTVEDLDTSGQNITWFNAETSGTAYNNTDIIDANNAYWAEVTISGGCIAQTRTRANITFVNKAVTPIPLENEFCEDATPTISDLLVEVDPTATIQWYTGQAGDAYTSTSLPLDDANEYWVSQTIAAGCESDRVRVTYTLTSTARNPMPLTNEFCTLNGIPTLEDLSFEESSISRQGVLSFYSDEAGTTSIASNTTLDGLTSPIYVQQTISGTCLSDIIEVPFTVVNEAPSPTLTPLTFCLGNNPTVQDLLNALENQTSANVNLYEDESTLTILDGNLELASYAGSIYASQTIVMGCESSDRTLVAFTIENPTISISDFNAIFCEVNEPTLNDAYSGSEIVLWFDENDNQLSGTQTIEDARIYTAQIQMGDCVSETLDITMSVVGVETPVPSSLTANLCGIEEKTIEDLLEDENDNDRFVIPLNHELVWYNSNGDELDEDEVLQNGSTYSVSFRNTVTIDGVTISCESSTVDILVDLTVCSEDELFIPDAFSPNGDNVNDTFELLNIEFVFPDYEIQIFNRYGRLVFKGNTATGFWNGKSNQSGTFGGDVLPTGVYFYVLKFNRSGKEPSQGQVYLKR</sequence>
<name>A0A5D0I498_9FLAO</name>
<protein>
    <submittedName>
        <fullName evidence="2">Gliding motility-associated C-terminal domain-containing protein</fullName>
    </submittedName>
</protein>
<dbReference type="Proteomes" id="UP000323930">
    <property type="component" value="Unassembled WGS sequence"/>
</dbReference>
<keyword evidence="1" id="KW-0732">Signal</keyword>
<evidence type="ECO:0000256" key="1">
    <source>
        <dbReference type="SAM" id="SignalP"/>
    </source>
</evidence>
<evidence type="ECO:0000313" key="2">
    <source>
        <dbReference type="EMBL" id="TYA78525.1"/>
    </source>
</evidence>
<comment type="caution">
    <text evidence="2">The sequence shown here is derived from an EMBL/GenBank/DDBJ whole genome shotgun (WGS) entry which is preliminary data.</text>
</comment>
<dbReference type="RefSeq" id="WP_148541609.1">
    <property type="nucleotide sequence ID" value="NZ_VSDQ01000577.1"/>
</dbReference>
<organism evidence="2 3">
    <name type="scientific">Seonamhaeicola marinus</name>
    <dbReference type="NCBI Taxonomy" id="1912246"/>
    <lineage>
        <taxon>Bacteria</taxon>
        <taxon>Pseudomonadati</taxon>
        <taxon>Bacteroidota</taxon>
        <taxon>Flavobacteriia</taxon>
        <taxon>Flavobacteriales</taxon>
        <taxon>Flavobacteriaceae</taxon>
    </lineage>
</organism>
<dbReference type="InterPro" id="IPR026341">
    <property type="entry name" value="T9SS_type_B"/>
</dbReference>